<dbReference type="EMBL" id="LWCA01000523">
    <property type="protein sequence ID" value="OAF68051.1"/>
    <property type="molecule type" value="Genomic_DNA"/>
</dbReference>
<dbReference type="PROSITE" id="PS00345">
    <property type="entry name" value="ETS_DOMAIN_1"/>
    <property type="match status" value="1"/>
</dbReference>
<dbReference type="PROSITE" id="PS00346">
    <property type="entry name" value="ETS_DOMAIN_2"/>
    <property type="match status" value="1"/>
</dbReference>
<sequence length="883" mass="103776">MTPQLKLDEKVEQYNGHIHKKYNYKSHPTLVTKSSTSTDSCTTLCEEDVRFVPKVKFYLSGKNESCINSNIANQSSPLNKQRHYSTYENNWNSIVCNKKLNKQTENSIDFLDLTKKNSKSKLNPVSKMPLYKSLSTPGMYQNEQSGQIITINENLMYLRKRCHPKISKHNSVKTISTQDDNVFNGVYANRDESFNILPSNTIQKRIKTSSLSWSNIDDEIKANDTHNQVMDLRIKHKPSNESQFTSIEESETTVKNFSPIKYDKKCENVEDMMQKYWNYFYCFYYKFKKYSKTNQLNMSQCNSQKLNNNYKEKMNLEMKPKKNELEQQMYKLQNSITNAANTIETYHILIDIDDPIIMIKKKIVSYIKKYNFENLVENVRFNKCVNNLNLINNTKPINDKNLSIIDALILIPIYSSISKNRYQLNEKANFRKIYKNFYILNIGQKLMLTIRVYLTATSWNVGPSGRLISSIEKSNAERNNYIEIIDLQIHDCNLQNWMESDQSVLNNDGMVKKNDENIPNFQFSQFRHWNSELIINWLIWAQLVFGFKIKPEIFKCAPFKLFSGQQFNFITMSDFCTILQLNSNVTNFLHHFSHLRINNIILIPKNAIKDIPKELSKLNNILTHLKCKNNDCPSMPIDYSEKKKNVDQEFKSDVMRVEECNLNNVLQKFSIIKKKKKKKIIPFNNKFKENNFNTGYIQLWQFLLVILRDPTQYHLIHWVGDDGEFKMIHPEKIAKMWGARKNKPKMNYEKLSRALRYYYEENIITKVPSKRFVYKFVCDLKHIIGYTAKELREEVAERMNRIQVTYTNKYENSITLQDDSNLKINITSVNVDKNEGNDINSNNVKDDNSCCVSSISMLTLKDTKPFITPKHSINNILTNEQFQ</sequence>
<proteinExistence type="inferred from homology"/>
<dbReference type="Proteomes" id="UP000078046">
    <property type="component" value="Unassembled WGS sequence"/>
</dbReference>
<comment type="subcellular location">
    <subcellularLocation>
        <location evidence="3">Nucleus</location>
    </subcellularLocation>
</comment>
<dbReference type="Pfam" id="PF00178">
    <property type="entry name" value="Ets"/>
    <property type="match status" value="1"/>
</dbReference>
<gene>
    <name evidence="5" type="ORF">A3Q56_04187</name>
</gene>
<dbReference type="GO" id="GO:0043565">
    <property type="term" value="F:sequence-specific DNA binding"/>
    <property type="evidence" value="ECO:0007669"/>
    <property type="project" value="InterPro"/>
</dbReference>
<dbReference type="SUPFAM" id="SSF46785">
    <property type="entry name" value="Winged helix' DNA-binding domain"/>
    <property type="match status" value="1"/>
</dbReference>
<dbReference type="SMART" id="SM00413">
    <property type="entry name" value="ETS"/>
    <property type="match status" value="1"/>
</dbReference>
<evidence type="ECO:0000256" key="1">
    <source>
        <dbReference type="ARBA" id="ARBA00005562"/>
    </source>
</evidence>
<dbReference type="InterPro" id="IPR000418">
    <property type="entry name" value="Ets_dom"/>
</dbReference>
<keyword evidence="2 3" id="KW-0238">DNA-binding</keyword>
<accession>A0A177B370</accession>
<organism evidence="5 6">
    <name type="scientific">Intoshia linei</name>
    <dbReference type="NCBI Taxonomy" id="1819745"/>
    <lineage>
        <taxon>Eukaryota</taxon>
        <taxon>Metazoa</taxon>
        <taxon>Spiralia</taxon>
        <taxon>Lophotrochozoa</taxon>
        <taxon>Mesozoa</taxon>
        <taxon>Orthonectida</taxon>
        <taxon>Rhopaluridae</taxon>
        <taxon>Intoshia</taxon>
    </lineage>
</organism>
<dbReference type="GO" id="GO:0030154">
    <property type="term" value="P:cell differentiation"/>
    <property type="evidence" value="ECO:0007669"/>
    <property type="project" value="TreeGrafter"/>
</dbReference>
<name>A0A177B370_9BILA</name>
<reference evidence="5 6" key="1">
    <citation type="submission" date="2016-04" db="EMBL/GenBank/DDBJ databases">
        <title>The genome of Intoshia linei affirms orthonectids as highly simplified spiralians.</title>
        <authorList>
            <person name="Mikhailov K.V."/>
            <person name="Slusarev G.S."/>
            <person name="Nikitin M.A."/>
            <person name="Logacheva M.D."/>
            <person name="Penin A."/>
            <person name="Aleoshin V."/>
            <person name="Panchin Y.V."/>
        </authorList>
    </citation>
    <scope>NUCLEOTIDE SEQUENCE [LARGE SCALE GENOMIC DNA]</scope>
    <source>
        <strain evidence="5">Intl2013</strain>
        <tissue evidence="5">Whole animal</tissue>
    </source>
</reference>
<comment type="caution">
    <text evidence="5">The sequence shown here is derived from an EMBL/GenBank/DDBJ whole genome shotgun (WGS) entry which is preliminary data.</text>
</comment>
<feature type="domain" description="ETS" evidence="4">
    <location>
        <begin position="697"/>
        <end position="777"/>
    </location>
</feature>
<protein>
    <recommendedName>
        <fullName evidence="4">ETS domain-containing protein</fullName>
    </recommendedName>
</protein>
<dbReference type="PANTHER" id="PTHR11849">
    <property type="entry name" value="ETS"/>
    <property type="match status" value="1"/>
</dbReference>
<keyword evidence="6" id="KW-1185">Reference proteome</keyword>
<dbReference type="AlphaFoldDB" id="A0A177B370"/>
<dbReference type="InterPro" id="IPR036390">
    <property type="entry name" value="WH_DNA-bd_sf"/>
</dbReference>
<keyword evidence="3" id="KW-0539">Nucleus</keyword>
<dbReference type="Gene3D" id="1.10.10.10">
    <property type="entry name" value="Winged helix-like DNA-binding domain superfamily/Winged helix DNA-binding domain"/>
    <property type="match status" value="1"/>
</dbReference>
<dbReference type="GO" id="GO:0005634">
    <property type="term" value="C:nucleus"/>
    <property type="evidence" value="ECO:0007669"/>
    <property type="project" value="UniProtKB-SubCell"/>
</dbReference>
<dbReference type="GO" id="GO:0000981">
    <property type="term" value="F:DNA-binding transcription factor activity, RNA polymerase II-specific"/>
    <property type="evidence" value="ECO:0007669"/>
    <property type="project" value="TreeGrafter"/>
</dbReference>
<dbReference type="InterPro" id="IPR036388">
    <property type="entry name" value="WH-like_DNA-bd_sf"/>
</dbReference>
<evidence type="ECO:0000313" key="5">
    <source>
        <dbReference type="EMBL" id="OAF68051.1"/>
    </source>
</evidence>
<dbReference type="InterPro" id="IPR046328">
    <property type="entry name" value="ETS_fam"/>
</dbReference>
<evidence type="ECO:0000256" key="2">
    <source>
        <dbReference type="ARBA" id="ARBA00023125"/>
    </source>
</evidence>
<comment type="similarity">
    <text evidence="1 3">Belongs to the ETS family.</text>
</comment>
<evidence type="ECO:0000256" key="3">
    <source>
        <dbReference type="RuleBase" id="RU004019"/>
    </source>
</evidence>
<dbReference type="PRINTS" id="PR00454">
    <property type="entry name" value="ETSDOMAIN"/>
</dbReference>
<evidence type="ECO:0000313" key="6">
    <source>
        <dbReference type="Proteomes" id="UP000078046"/>
    </source>
</evidence>
<evidence type="ECO:0000259" key="4">
    <source>
        <dbReference type="PROSITE" id="PS50061"/>
    </source>
</evidence>
<dbReference type="PROSITE" id="PS50061">
    <property type="entry name" value="ETS_DOMAIN_3"/>
    <property type="match status" value="1"/>
</dbReference>